<dbReference type="EMBL" id="JBHTBW010000028">
    <property type="protein sequence ID" value="MFC7441572.1"/>
    <property type="molecule type" value="Genomic_DNA"/>
</dbReference>
<evidence type="ECO:0000313" key="1">
    <source>
        <dbReference type="EMBL" id="MFC7441572.1"/>
    </source>
</evidence>
<sequence>MLELEAGMSYASNFTNQVNDLADWFQKSNGEPFNPRETSAMANKDLAYYMALPYTIQIRHIQDEGDLLLR</sequence>
<name>A0ABW2RLJ2_9BACL</name>
<dbReference type="RefSeq" id="WP_379864872.1">
    <property type="nucleotide sequence ID" value="NZ_JBHTBW010000028.1"/>
</dbReference>
<evidence type="ECO:0000313" key="2">
    <source>
        <dbReference type="Proteomes" id="UP001596500"/>
    </source>
</evidence>
<reference evidence="2" key="1">
    <citation type="journal article" date="2019" name="Int. J. Syst. Evol. Microbiol.">
        <title>The Global Catalogue of Microorganisms (GCM) 10K type strain sequencing project: providing services to taxonomists for standard genome sequencing and annotation.</title>
        <authorList>
            <consortium name="The Broad Institute Genomics Platform"/>
            <consortium name="The Broad Institute Genome Sequencing Center for Infectious Disease"/>
            <person name="Wu L."/>
            <person name="Ma J."/>
        </authorList>
    </citation>
    <scope>NUCLEOTIDE SEQUENCE [LARGE SCALE GENOMIC DNA]</scope>
    <source>
        <strain evidence="2">CGMCC 1.12942</strain>
    </source>
</reference>
<organism evidence="1 2">
    <name type="scientific">Laceyella putida</name>
    <dbReference type="NCBI Taxonomy" id="110101"/>
    <lineage>
        <taxon>Bacteria</taxon>
        <taxon>Bacillati</taxon>
        <taxon>Bacillota</taxon>
        <taxon>Bacilli</taxon>
        <taxon>Bacillales</taxon>
        <taxon>Thermoactinomycetaceae</taxon>
        <taxon>Laceyella</taxon>
    </lineage>
</organism>
<proteinExistence type="predicted"/>
<protein>
    <submittedName>
        <fullName evidence="1">Uncharacterized protein</fullName>
    </submittedName>
</protein>
<dbReference type="Proteomes" id="UP001596500">
    <property type="component" value="Unassembled WGS sequence"/>
</dbReference>
<comment type="caution">
    <text evidence="1">The sequence shown here is derived from an EMBL/GenBank/DDBJ whole genome shotgun (WGS) entry which is preliminary data.</text>
</comment>
<gene>
    <name evidence="1" type="ORF">ACFQNG_10470</name>
</gene>
<keyword evidence="2" id="KW-1185">Reference proteome</keyword>
<accession>A0ABW2RLJ2</accession>